<evidence type="ECO:0000259" key="3">
    <source>
        <dbReference type="Pfam" id="PF03781"/>
    </source>
</evidence>
<dbReference type="GO" id="GO:0004197">
    <property type="term" value="F:cysteine-type endopeptidase activity"/>
    <property type="evidence" value="ECO:0007669"/>
    <property type="project" value="InterPro"/>
</dbReference>
<feature type="compositionally biased region" description="Polar residues" evidence="1">
    <location>
        <begin position="303"/>
        <end position="312"/>
    </location>
</feature>
<dbReference type="PANTHER" id="PTHR23150">
    <property type="entry name" value="SULFATASE MODIFYING FACTOR 1, 2"/>
    <property type="match status" value="1"/>
</dbReference>
<gene>
    <name evidence="4" type="ORF">V0288_07195</name>
</gene>
<name>A0AAW9QQ91_9CHRO</name>
<dbReference type="SUPFAM" id="SSF52129">
    <property type="entry name" value="Caspase-like"/>
    <property type="match status" value="1"/>
</dbReference>
<evidence type="ECO:0000313" key="4">
    <source>
        <dbReference type="EMBL" id="MEG3436901.1"/>
    </source>
</evidence>
<feature type="region of interest" description="Disordered" evidence="1">
    <location>
        <begin position="303"/>
        <end position="333"/>
    </location>
</feature>
<evidence type="ECO:0000313" key="5">
    <source>
        <dbReference type="Proteomes" id="UP001328733"/>
    </source>
</evidence>
<dbReference type="Gene3D" id="3.90.1580.10">
    <property type="entry name" value="paralog of FGE (formylglycine-generating enzyme)"/>
    <property type="match status" value="1"/>
</dbReference>
<dbReference type="AlphaFoldDB" id="A0AAW9QQ91"/>
<dbReference type="SUPFAM" id="SSF56436">
    <property type="entry name" value="C-type lectin-like"/>
    <property type="match status" value="1"/>
</dbReference>
<dbReference type="GO" id="GO:0120147">
    <property type="term" value="F:formylglycine-generating oxidase activity"/>
    <property type="evidence" value="ECO:0007669"/>
    <property type="project" value="TreeGrafter"/>
</dbReference>
<comment type="caution">
    <text evidence="4">The sequence shown here is derived from an EMBL/GenBank/DDBJ whole genome shotgun (WGS) entry which is preliminary data.</text>
</comment>
<dbReference type="Gene3D" id="3.40.50.1460">
    <property type="match status" value="1"/>
</dbReference>
<dbReference type="Proteomes" id="UP001328733">
    <property type="component" value="Unassembled WGS sequence"/>
</dbReference>
<dbReference type="EMBL" id="JBAFSM010000011">
    <property type="protein sequence ID" value="MEG3436901.1"/>
    <property type="molecule type" value="Genomic_DNA"/>
</dbReference>
<feature type="domain" description="Sulfatase-modifying factor enzyme-like" evidence="3">
    <location>
        <begin position="403"/>
        <end position="648"/>
    </location>
</feature>
<dbReference type="InterPro" id="IPR005532">
    <property type="entry name" value="SUMF_dom"/>
</dbReference>
<evidence type="ECO:0000259" key="2">
    <source>
        <dbReference type="Pfam" id="PF00656"/>
    </source>
</evidence>
<dbReference type="InterPro" id="IPR042095">
    <property type="entry name" value="SUMF_sf"/>
</dbReference>
<reference evidence="4 5" key="1">
    <citation type="submission" date="2024-01" db="EMBL/GenBank/DDBJ databases">
        <title>Genomic insights into the taxonomy and metabolism of the cyanobacterium Pannus brasiliensis CCIBt3594.</title>
        <authorList>
            <person name="Machado M."/>
            <person name="Botero N.B."/>
            <person name="Andreote A.P.D."/>
            <person name="Feitosa A.M.T."/>
            <person name="Popin R."/>
            <person name="Sivonen K."/>
            <person name="Fiore M.F."/>
        </authorList>
    </citation>
    <scope>NUCLEOTIDE SEQUENCE [LARGE SCALE GENOMIC DNA]</scope>
    <source>
        <strain evidence="4 5">CCIBt3594</strain>
    </source>
</reference>
<dbReference type="InterPro" id="IPR051043">
    <property type="entry name" value="Sulfatase_Mod_Factor_Kinase"/>
</dbReference>
<sequence>MARNWAIVIGINSYSNLQDLQYAKADAGAIRDFCERAGFERIFLFTDDSEPISARPNNIDTRPTYGNLRRFFRALFEEAKLKAGDNLWFFFAGHGIRHENRDYLMLSDSDPEDVGATALSVGYIIERLRRWESDNVMLFLDACRDEGSRDGLGIGEETHQGVITFYSCRPREKAWEIEKLKRGSFTHALLEALENPIEGNCATVARLDHYLGRRVPRINTDHGKPLQSPYASAEPAHKIHFILLPHYIRPNPQDLAELKMQAWRAESQGKQDEARRLWIRVNLASAGTDEDAIEALSRLPRVQQQPAPTVTPTRGGREGNLPRDTGVSAGKDKGETGTFPRILEIQPPPAPPVTPPLEETEISALKTFSFEVVTVNSKGGVIQREEKSARYFVEDLGNNVALEMVYIPGGTFWMGTEYEEIKRLVKKFRWNHFSREKPRHPVTLEPFYMSKYPITQAQWRAVAALPKIGIDLESSPTRFKGEKRPVESVTWLEAEEFCKRLSKKTGKDYRLPSEARWEYACRAGTTPPFHFGETITGDLANYGANYTYAEELIGVYRAETTEVGKFPPNAFGLHDTHGNVWEWCEDDYHENYQGAPDDGKAWIDNDNCSQNTKILRGGSWLNLPSDCRSAVRYDISPADRNYNCGFRVSRSVTHPTGGSGVIGVILRVFRGGGW</sequence>
<feature type="domain" description="Peptidase C14 caspase" evidence="2">
    <location>
        <begin position="3"/>
        <end position="198"/>
    </location>
</feature>
<dbReference type="InterPro" id="IPR029030">
    <property type="entry name" value="Caspase-like_dom_sf"/>
</dbReference>
<evidence type="ECO:0000256" key="1">
    <source>
        <dbReference type="SAM" id="MobiDB-lite"/>
    </source>
</evidence>
<dbReference type="InterPro" id="IPR016187">
    <property type="entry name" value="CTDL_fold"/>
</dbReference>
<dbReference type="Pfam" id="PF03781">
    <property type="entry name" value="FGE-sulfatase"/>
    <property type="match status" value="1"/>
</dbReference>
<dbReference type="PANTHER" id="PTHR23150:SF19">
    <property type="entry name" value="FORMYLGLYCINE-GENERATING ENZYME"/>
    <property type="match status" value="1"/>
</dbReference>
<protein>
    <submittedName>
        <fullName evidence="4">SUMF1/EgtB/PvdO family nonheme iron enzyme</fullName>
    </submittedName>
</protein>
<proteinExistence type="predicted"/>
<dbReference type="Pfam" id="PF00656">
    <property type="entry name" value="Peptidase_C14"/>
    <property type="match status" value="1"/>
</dbReference>
<accession>A0AAW9QQ91</accession>
<keyword evidence="5" id="KW-1185">Reference proteome</keyword>
<organism evidence="4 5">
    <name type="scientific">Pannus brasiliensis CCIBt3594</name>
    <dbReference type="NCBI Taxonomy" id="1427578"/>
    <lineage>
        <taxon>Bacteria</taxon>
        <taxon>Bacillati</taxon>
        <taxon>Cyanobacteriota</taxon>
        <taxon>Cyanophyceae</taxon>
        <taxon>Oscillatoriophycideae</taxon>
        <taxon>Chroococcales</taxon>
        <taxon>Microcystaceae</taxon>
        <taxon>Pannus</taxon>
    </lineage>
</organism>
<dbReference type="InterPro" id="IPR011600">
    <property type="entry name" value="Pept_C14_caspase"/>
</dbReference>
<dbReference type="GO" id="GO:0006508">
    <property type="term" value="P:proteolysis"/>
    <property type="evidence" value="ECO:0007669"/>
    <property type="project" value="InterPro"/>
</dbReference>
<dbReference type="RefSeq" id="WP_332864369.1">
    <property type="nucleotide sequence ID" value="NZ_JBAFSM010000011.1"/>
</dbReference>